<evidence type="ECO:0000313" key="13">
    <source>
        <dbReference type="Proteomes" id="UP000017148"/>
    </source>
</evidence>
<comment type="cofactor">
    <cofactor evidence="2 11">
        <name>pyridoxal 5'-phosphate</name>
        <dbReference type="ChEBI" id="CHEBI:597326"/>
    </cofactor>
</comment>
<dbReference type="Proteomes" id="UP000017148">
    <property type="component" value="Unassembled WGS sequence"/>
</dbReference>
<protein>
    <recommendedName>
        <fullName evidence="11">Alpha-1,4 glucan phosphorylase</fullName>
        <ecNumber evidence="11">2.4.1.1</ecNumber>
    </recommendedName>
</protein>
<evidence type="ECO:0000313" key="12">
    <source>
        <dbReference type="EMBL" id="ERP39384.1"/>
    </source>
</evidence>
<dbReference type="GO" id="GO:0005737">
    <property type="term" value="C:cytoplasm"/>
    <property type="evidence" value="ECO:0007669"/>
    <property type="project" value="TreeGrafter"/>
</dbReference>
<keyword evidence="7 10" id="KW-0663">Pyridoxal phosphate</keyword>
<evidence type="ECO:0000256" key="8">
    <source>
        <dbReference type="ARBA" id="ARBA00023277"/>
    </source>
</evidence>
<reference evidence="12 13" key="1">
    <citation type="journal article" date="2013" name="Environ. Microbiol.">
        <title>Genome analysis of Chitinivibrio alkaliphilus gen. nov., sp. nov., a novel extremely haloalkaliphilic anaerobic chitinolytic bacterium from the candidate phylum Termite Group 3.</title>
        <authorList>
            <person name="Sorokin D.Y."/>
            <person name="Gumerov V.M."/>
            <person name="Rakitin A.L."/>
            <person name="Beletsky A.V."/>
            <person name="Damste J.S."/>
            <person name="Muyzer G."/>
            <person name="Mardanov A.V."/>
            <person name="Ravin N.V."/>
        </authorList>
    </citation>
    <scope>NUCLEOTIDE SEQUENCE [LARGE SCALE GENOMIC DNA]</scope>
    <source>
        <strain evidence="12 13">ACht1</strain>
    </source>
</reference>
<evidence type="ECO:0000256" key="7">
    <source>
        <dbReference type="ARBA" id="ARBA00022898"/>
    </source>
</evidence>
<dbReference type="InterPro" id="IPR011833">
    <property type="entry name" value="Glycg_phsphrylas"/>
</dbReference>
<organism evidence="12 13">
    <name type="scientific">Chitinivibrio alkaliphilus ACht1</name>
    <dbReference type="NCBI Taxonomy" id="1313304"/>
    <lineage>
        <taxon>Bacteria</taxon>
        <taxon>Pseudomonadati</taxon>
        <taxon>Fibrobacterota</taxon>
        <taxon>Chitinivibrionia</taxon>
        <taxon>Chitinivibrionales</taxon>
        <taxon>Chitinivibrionaceae</taxon>
        <taxon>Chitinivibrio</taxon>
    </lineage>
</organism>
<dbReference type="EC" id="2.4.1.1" evidence="11"/>
<dbReference type="CDD" id="cd04300">
    <property type="entry name" value="GT35_Glycogen_Phosphorylase"/>
    <property type="match status" value="1"/>
</dbReference>
<evidence type="ECO:0000256" key="1">
    <source>
        <dbReference type="ARBA" id="ARBA00001275"/>
    </source>
</evidence>
<keyword evidence="8 11" id="KW-0119">Carbohydrate metabolism</keyword>
<evidence type="ECO:0000256" key="11">
    <source>
        <dbReference type="RuleBase" id="RU000587"/>
    </source>
</evidence>
<keyword evidence="4" id="KW-0321">Glycogen metabolism</keyword>
<dbReference type="FunFam" id="3.40.50.2000:FF:000034">
    <property type="entry name" value="Alpha-1,4 glucan phosphorylase"/>
    <property type="match status" value="1"/>
</dbReference>
<keyword evidence="6 11" id="KW-0808">Transferase</keyword>
<name>U7DAF9_9BACT</name>
<evidence type="ECO:0000256" key="5">
    <source>
        <dbReference type="ARBA" id="ARBA00022676"/>
    </source>
</evidence>
<evidence type="ECO:0000256" key="4">
    <source>
        <dbReference type="ARBA" id="ARBA00022600"/>
    </source>
</evidence>
<sequence length="837" mass="96768">MGKKRAVKNLSPKTENWEFTSKDMDAEGIKNSFLNKIKYNLAKDSETATLVDSFNGLSFAIRDRLVERWIQTQKTYASENPKRCYYLSLEFLMGRLLGNNISNLGITYESKDAMEKLGLSLEELEDEEIDAGLGNGGLGRLAACFLDSMATLELPAIGYGIRYEYGIFMQKIINGYQQEIPEQWLINGNPWEIERPEYQYRIRFYGHAGTYKDYDGTERRTLYDTKDIMALAYDVPIPGYKNNTVNTLRLWSSKAIDEFDLADFNQGDYIGSCEDKINSENISKVLYPNDNNHSGKELRLKQQFFFTSASLQDIIRRHFKANDSLDNFAEKNAIQLNDTHPAIAVVELMRLFVDEYKLKWDHAWGIVQKTFAYTNHTLLPEALEKWSVALMHNLLPRHMEIIYEINSRFLRQVSFRFIGDDDRLRRMSIIEEGPEKMVRMAYLAIVGSHSVNGVAALHTKLLKEGLVRDFYEMWPEKFNNKTNGITPRRWLHQANRPLSDFISEKIGTEWRKDLSQLKKLEPFADDPAFQKQWMEYKFGAKKRLAAKLKKWDNIDLDPSMFFDVEIKRIHEYKRQLLKVLHTIHLYLKIKDGHTEGFVPQTIMIGGKAAPGYYMAKQIIKLINNVSRIINEDPDTDGLLRLYFVPNYRVSAAQYLIPAADLSQQISTAGKEASGTGNMKFALNGALTIGTMDGANVEMAEEIGEEHMFIFGLRNEDVQKVYEEGHNPFHYYETSPRLKRVIDLISHNYFSQDEGDIFRDIVNNLLYEDNFLVTADFDAYIDTQEKVHELYRDNPDEWARKSILNAARIGKFSSDRTISQYAEEIWDVTPLPVKDVEA</sequence>
<dbReference type="NCBIfam" id="TIGR02093">
    <property type="entry name" value="P_ylase"/>
    <property type="match status" value="1"/>
</dbReference>
<dbReference type="PANTHER" id="PTHR11468">
    <property type="entry name" value="GLYCOGEN PHOSPHORYLASE"/>
    <property type="match status" value="1"/>
</dbReference>
<dbReference type="PROSITE" id="PS00102">
    <property type="entry name" value="PHOSPHORYLASE"/>
    <property type="match status" value="1"/>
</dbReference>
<dbReference type="eggNOG" id="COG0058">
    <property type="taxonomic scope" value="Bacteria"/>
</dbReference>
<dbReference type="PANTHER" id="PTHR11468:SF3">
    <property type="entry name" value="GLYCOGEN PHOSPHORYLASE, LIVER FORM"/>
    <property type="match status" value="1"/>
</dbReference>
<dbReference type="AlphaFoldDB" id="U7DAF9"/>
<dbReference type="GO" id="GO:0005980">
    <property type="term" value="P:glycogen catabolic process"/>
    <property type="evidence" value="ECO:0007669"/>
    <property type="project" value="TreeGrafter"/>
</dbReference>
<comment type="catalytic activity">
    <reaction evidence="1 11">
        <text>[(1-&gt;4)-alpha-D-glucosyl](n) + phosphate = [(1-&gt;4)-alpha-D-glucosyl](n-1) + alpha-D-glucose 1-phosphate</text>
        <dbReference type="Rhea" id="RHEA:41732"/>
        <dbReference type="Rhea" id="RHEA-COMP:9584"/>
        <dbReference type="Rhea" id="RHEA-COMP:9586"/>
        <dbReference type="ChEBI" id="CHEBI:15444"/>
        <dbReference type="ChEBI" id="CHEBI:43474"/>
        <dbReference type="ChEBI" id="CHEBI:58601"/>
        <dbReference type="EC" id="2.4.1.1"/>
    </reaction>
</comment>
<comment type="similarity">
    <text evidence="3 11">Belongs to the glycogen phosphorylase family.</text>
</comment>
<dbReference type="RefSeq" id="WP_022635744.1">
    <property type="nucleotide sequence ID" value="NZ_ASJR01000001.1"/>
</dbReference>
<evidence type="ECO:0000256" key="6">
    <source>
        <dbReference type="ARBA" id="ARBA00022679"/>
    </source>
</evidence>
<dbReference type="PATRIC" id="fig|1313304.3.peg.173"/>
<feature type="modified residue" description="N6-(pyridoxal phosphate)lysine" evidence="10">
    <location>
        <position position="679"/>
    </location>
</feature>
<accession>U7DAF9</accession>
<dbReference type="FunFam" id="3.40.50.2000:FF:000005">
    <property type="entry name" value="Alpha-1,4 glucan phosphorylase"/>
    <property type="match status" value="1"/>
</dbReference>
<evidence type="ECO:0000256" key="3">
    <source>
        <dbReference type="ARBA" id="ARBA00006047"/>
    </source>
</evidence>
<comment type="function">
    <text evidence="11">Allosteric enzyme that catalyzes the rate-limiting step in glycogen catabolism, the phosphorolytic cleavage of glycogen to produce glucose-1-phosphate, and plays a central role in maintaining cellular and organismal glucose homeostasis.</text>
</comment>
<dbReference type="InterPro" id="IPR035090">
    <property type="entry name" value="Pyridoxal_P_attach_site"/>
</dbReference>
<dbReference type="InterPro" id="IPR000811">
    <property type="entry name" value="Glyco_trans_35"/>
</dbReference>
<keyword evidence="5 11" id="KW-0328">Glycosyltransferase</keyword>
<dbReference type="EMBL" id="ASJR01000001">
    <property type="protein sequence ID" value="ERP39384.1"/>
    <property type="molecule type" value="Genomic_DNA"/>
</dbReference>
<comment type="function">
    <text evidence="9">Phosphorylase is an important allosteric enzyme in carbohydrate metabolism. Enzymes from different sources differ in their regulatory mechanisms and in their natural substrates. However, all known phosphorylases share catalytic and structural properties.</text>
</comment>
<proteinExistence type="inferred from homology"/>
<dbReference type="GO" id="GO:0030170">
    <property type="term" value="F:pyridoxal phosphate binding"/>
    <property type="evidence" value="ECO:0007669"/>
    <property type="project" value="InterPro"/>
</dbReference>
<keyword evidence="13" id="KW-1185">Reference proteome</keyword>
<dbReference type="SUPFAM" id="SSF53756">
    <property type="entry name" value="UDP-Glycosyltransferase/glycogen phosphorylase"/>
    <property type="match status" value="1"/>
</dbReference>
<evidence type="ECO:0000256" key="9">
    <source>
        <dbReference type="ARBA" id="ARBA00025174"/>
    </source>
</evidence>
<dbReference type="Pfam" id="PF00343">
    <property type="entry name" value="Phosphorylase"/>
    <property type="match status" value="1"/>
</dbReference>
<dbReference type="PIRSF" id="PIRSF000460">
    <property type="entry name" value="Pprylas_GlgP"/>
    <property type="match status" value="1"/>
</dbReference>
<dbReference type="STRING" id="1313304.CALK_0184"/>
<dbReference type="Gene3D" id="3.40.50.2000">
    <property type="entry name" value="Glycogen Phosphorylase B"/>
    <property type="match status" value="2"/>
</dbReference>
<comment type="caution">
    <text evidence="12">The sequence shown here is derived from an EMBL/GenBank/DDBJ whole genome shotgun (WGS) entry which is preliminary data.</text>
</comment>
<gene>
    <name evidence="12" type="ORF">CALK_0184</name>
</gene>
<dbReference type="GO" id="GO:0008184">
    <property type="term" value="F:glycogen phosphorylase activity"/>
    <property type="evidence" value="ECO:0007669"/>
    <property type="project" value="InterPro"/>
</dbReference>
<evidence type="ECO:0000256" key="10">
    <source>
        <dbReference type="PIRSR" id="PIRSR000460-1"/>
    </source>
</evidence>
<evidence type="ECO:0000256" key="2">
    <source>
        <dbReference type="ARBA" id="ARBA00001933"/>
    </source>
</evidence>